<dbReference type="OMA" id="ATMPIFN"/>
<dbReference type="Pfam" id="PF02544">
    <property type="entry name" value="Steroid_dh"/>
    <property type="match status" value="1"/>
</dbReference>
<feature type="transmembrane region" description="Helical" evidence="17">
    <location>
        <begin position="261"/>
        <end position="279"/>
    </location>
</feature>
<evidence type="ECO:0000256" key="2">
    <source>
        <dbReference type="ARBA" id="ARBA00005194"/>
    </source>
</evidence>
<keyword evidence="7" id="KW-0256">Endoplasmic reticulum</keyword>
<keyword evidence="11" id="KW-0560">Oxidoreductase</keyword>
<dbReference type="InterPro" id="IPR039357">
    <property type="entry name" value="SRD5A/TECR"/>
</dbReference>
<evidence type="ECO:0000256" key="16">
    <source>
        <dbReference type="ARBA" id="ARBA00058640"/>
    </source>
</evidence>
<evidence type="ECO:0000256" key="11">
    <source>
        <dbReference type="ARBA" id="ARBA00023002"/>
    </source>
</evidence>
<dbReference type="Gene3D" id="1.20.120.1630">
    <property type="match status" value="1"/>
</dbReference>
<keyword evidence="8" id="KW-0276">Fatty acid metabolism</keyword>
<organism evidence="19 20">
    <name type="scientific">Baudoinia panamericana (strain UAMH 10762)</name>
    <name type="common">Angels' share fungus</name>
    <name type="synonym">Baudoinia compniacensis (strain UAMH 10762)</name>
    <dbReference type="NCBI Taxonomy" id="717646"/>
    <lineage>
        <taxon>Eukaryota</taxon>
        <taxon>Fungi</taxon>
        <taxon>Dikarya</taxon>
        <taxon>Ascomycota</taxon>
        <taxon>Pezizomycotina</taxon>
        <taxon>Dothideomycetes</taxon>
        <taxon>Dothideomycetidae</taxon>
        <taxon>Mycosphaerellales</taxon>
        <taxon>Teratosphaeriaceae</taxon>
        <taxon>Baudoinia</taxon>
    </lineage>
</organism>
<dbReference type="PROSITE" id="PS50244">
    <property type="entry name" value="S5A_REDUCTASE"/>
    <property type="match status" value="1"/>
</dbReference>
<dbReference type="OrthoDB" id="540503at2759"/>
<evidence type="ECO:0000256" key="12">
    <source>
        <dbReference type="ARBA" id="ARBA00023098"/>
    </source>
</evidence>
<keyword evidence="13 17" id="KW-0472">Membrane</keyword>
<dbReference type="GeneID" id="19112559"/>
<feature type="transmembrane region" description="Helical" evidence="17">
    <location>
        <begin position="235"/>
        <end position="255"/>
    </location>
</feature>
<keyword evidence="5" id="KW-0444">Lipid biosynthesis</keyword>
<dbReference type="AlphaFoldDB" id="M2MEA5"/>
<feature type="domain" description="3-oxo-5-alpha-steroid 4-dehydrogenase C-terminal" evidence="18">
    <location>
        <begin position="156"/>
        <end position="306"/>
    </location>
</feature>
<evidence type="ECO:0000256" key="10">
    <source>
        <dbReference type="ARBA" id="ARBA00022989"/>
    </source>
</evidence>
<protein>
    <recommendedName>
        <fullName evidence="4">very-long-chain enoyl-CoA reductase</fullName>
        <ecNumber evidence="4">1.3.1.93</ecNumber>
    </recommendedName>
</protein>
<evidence type="ECO:0000256" key="4">
    <source>
        <dbReference type="ARBA" id="ARBA00012530"/>
    </source>
</evidence>
<dbReference type="GO" id="GO:0102758">
    <property type="term" value="F:very-long-chain enoyl-CoA reductase activity"/>
    <property type="evidence" value="ECO:0007669"/>
    <property type="project" value="UniProtKB-EC"/>
</dbReference>
<feature type="transmembrane region" description="Helical" evidence="17">
    <location>
        <begin position="195"/>
        <end position="214"/>
    </location>
</feature>
<evidence type="ECO:0000256" key="8">
    <source>
        <dbReference type="ARBA" id="ARBA00022832"/>
    </source>
</evidence>
<comment type="pathway">
    <text evidence="2">Lipid metabolism; fatty acid biosynthesis.</text>
</comment>
<evidence type="ECO:0000256" key="1">
    <source>
        <dbReference type="ARBA" id="ARBA00004477"/>
    </source>
</evidence>
<keyword evidence="10 17" id="KW-1133">Transmembrane helix</keyword>
<dbReference type="FunFam" id="1.20.120.1630:FF:000010">
    <property type="entry name" value="Steroid alpha reductase family protein"/>
    <property type="match status" value="1"/>
</dbReference>
<evidence type="ECO:0000256" key="7">
    <source>
        <dbReference type="ARBA" id="ARBA00022824"/>
    </source>
</evidence>
<evidence type="ECO:0000256" key="3">
    <source>
        <dbReference type="ARBA" id="ARBA00007742"/>
    </source>
</evidence>
<dbReference type="RefSeq" id="XP_007677366.1">
    <property type="nucleotide sequence ID" value="XM_007679176.1"/>
</dbReference>
<dbReference type="KEGG" id="bcom:BAUCODRAFT_34915"/>
<evidence type="ECO:0000256" key="17">
    <source>
        <dbReference type="SAM" id="Phobius"/>
    </source>
</evidence>
<dbReference type="PANTHER" id="PTHR10556:SF28">
    <property type="entry name" value="VERY-LONG-CHAIN ENOYL-COA REDUCTASE"/>
    <property type="match status" value="1"/>
</dbReference>
<evidence type="ECO:0000256" key="15">
    <source>
        <dbReference type="ARBA" id="ARBA00051495"/>
    </source>
</evidence>
<keyword evidence="14" id="KW-0275">Fatty acid biosynthesis</keyword>
<feature type="transmembrane region" description="Helical" evidence="17">
    <location>
        <begin position="167"/>
        <end position="183"/>
    </location>
</feature>
<evidence type="ECO:0000256" key="5">
    <source>
        <dbReference type="ARBA" id="ARBA00022516"/>
    </source>
</evidence>
<evidence type="ECO:0000259" key="18">
    <source>
        <dbReference type="Pfam" id="PF02544"/>
    </source>
</evidence>
<evidence type="ECO:0000256" key="9">
    <source>
        <dbReference type="ARBA" id="ARBA00022857"/>
    </source>
</evidence>
<evidence type="ECO:0000256" key="6">
    <source>
        <dbReference type="ARBA" id="ARBA00022692"/>
    </source>
</evidence>
<keyword evidence="12" id="KW-0443">Lipid metabolism</keyword>
<dbReference type="EC" id="1.3.1.93" evidence="4"/>
<reference evidence="19 20" key="1">
    <citation type="journal article" date="2012" name="PLoS Pathog.">
        <title>Diverse lifestyles and strategies of plant pathogenesis encoded in the genomes of eighteen Dothideomycetes fungi.</title>
        <authorList>
            <person name="Ohm R.A."/>
            <person name="Feau N."/>
            <person name="Henrissat B."/>
            <person name="Schoch C.L."/>
            <person name="Horwitz B.A."/>
            <person name="Barry K.W."/>
            <person name="Condon B.J."/>
            <person name="Copeland A.C."/>
            <person name="Dhillon B."/>
            <person name="Glaser F."/>
            <person name="Hesse C.N."/>
            <person name="Kosti I."/>
            <person name="LaButti K."/>
            <person name="Lindquist E.A."/>
            <person name="Lucas S."/>
            <person name="Salamov A.A."/>
            <person name="Bradshaw R.E."/>
            <person name="Ciuffetti L."/>
            <person name="Hamelin R.C."/>
            <person name="Kema G.H.J."/>
            <person name="Lawrence C."/>
            <person name="Scott J.A."/>
            <person name="Spatafora J.W."/>
            <person name="Turgeon B.G."/>
            <person name="de Wit P.J.G.M."/>
            <person name="Zhong S."/>
            <person name="Goodwin S.B."/>
            <person name="Grigoriev I.V."/>
        </authorList>
    </citation>
    <scope>NUCLEOTIDE SEQUENCE [LARGE SCALE GENOMIC DNA]</scope>
    <source>
        <strain evidence="19 20">UAMH 10762</strain>
    </source>
</reference>
<name>M2MEA5_BAUPA</name>
<keyword evidence="6 17" id="KW-0812">Transmembrane</keyword>
<evidence type="ECO:0000256" key="14">
    <source>
        <dbReference type="ARBA" id="ARBA00023160"/>
    </source>
</evidence>
<feature type="transmembrane region" description="Helical" evidence="17">
    <location>
        <begin position="89"/>
        <end position="112"/>
    </location>
</feature>
<evidence type="ECO:0000313" key="19">
    <source>
        <dbReference type="EMBL" id="EMC94911.1"/>
    </source>
</evidence>
<comment type="subcellular location">
    <subcellularLocation>
        <location evidence="1">Endoplasmic reticulum membrane</location>
        <topology evidence="1">Multi-pass membrane protein</topology>
    </subcellularLocation>
</comment>
<evidence type="ECO:0000256" key="13">
    <source>
        <dbReference type="ARBA" id="ARBA00023136"/>
    </source>
</evidence>
<sequence>MASKPVTLKLQSRGKRIPKLPSETNIYVQGSSADLYERIAKDTGYSVHRLRITSGEDGKPIPNDKKITVSGAGLGNGSVIQVKDLGPQIAWQTVFVIEYIGPLIIHPLFYFLRPYIYKNAPPQPSTLQTLSCAMITSHFLKRELETLFVHRFSHATMSANNIFKNSGHYWILGGFLIAYFTYGPNSITAKDTLPLLTYAGVALFLFGELANLNTHMVLRNLRSPGGTERGVPKGFGFDLVTCPNYLFEAIAWIGVLMVNRSWTTVVFIAVAVLFMARWAKTKEIRYRKELGSKYQKKRYAMVPGVY</sequence>
<gene>
    <name evidence="19" type="ORF">BAUCODRAFT_34915</name>
</gene>
<dbReference type="PANTHER" id="PTHR10556">
    <property type="entry name" value="3-OXO-5-ALPHA-STEROID 4-DEHYDROGENASE"/>
    <property type="match status" value="1"/>
</dbReference>
<dbReference type="eggNOG" id="KOG1639">
    <property type="taxonomic scope" value="Eukaryota"/>
</dbReference>
<dbReference type="Proteomes" id="UP000011761">
    <property type="component" value="Unassembled WGS sequence"/>
</dbReference>
<dbReference type="GO" id="GO:0005789">
    <property type="term" value="C:endoplasmic reticulum membrane"/>
    <property type="evidence" value="ECO:0007669"/>
    <property type="project" value="UniProtKB-SubCell"/>
</dbReference>
<comment type="similarity">
    <text evidence="3">Belongs to the steroid 5-alpha reductase family.</text>
</comment>
<accession>M2MEA5</accession>
<comment type="function">
    <text evidence="16">Catalyzes the last of the four reactions of the long-chain fatty acids elongation cycle. This endoplasmic reticulum-bound enzymatic process, allows the addition of 2 carbons to the chain of long- and very long-chain fatty acids/VLCFAs per cycle. This enzyme reduces the trans-2,3-enoyl-CoA fatty acid intermediate to an acyl-CoA that can be further elongated by entering a new cycle of elongation. Thereby, it participates in the production of VLCFAs of different chain lengths that are involved in multiple biological processes as precursors of membrane lipids and lipid mediators.</text>
</comment>
<dbReference type="GO" id="GO:0042761">
    <property type="term" value="P:very long-chain fatty acid biosynthetic process"/>
    <property type="evidence" value="ECO:0007669"/>
    <property type="project" value="TreeGrafter"/>
</dbReference>
<dbReference type="EMBL" id="KB445557">
    <property type="protein sequence ID" value="EMC94911.1"/>
    <property type="molecule type" value="Genomic_DNA"/>
</dbReference>
<keyword evidence="9" id="KW-0521">NADP</keyword>
<evidence type="ECO:0000313" key="20">
    <source>
        <dbReference type="Proteomes" id="UP000011761"/>
    </source>
</evidence>
<dbReference type="STRING" id="717646.M2MEA5"/>
<dbReference type="InterPro" id="IPR001104">
    <property type="entry name" value="3-oxo-5_a-steroid_4-DH_C"/>
</dbReference>
<keyword evidence="20" id="KW-1185">Reference proteome</keyword>
<proteinExistence type="inferred from homology"/>
<comment type="catalytic activity">
    <reaction evidence="15">
        <text>a very-long-chain 2,3-saturated fatty acyl-CoA + NADP(+) = a very-long-chain (2E)-enoyl-CoA + NADPH + H(+)</text>
        <dbReference type="Rhea" id="RHEA:14473"/>
        <dbReference type="ChEBI" id="CHEBI:15378"/>
        <dbReference type="ChEBI" id="CHEBI:57783"/>
        <dbReference type="ChEBI" id="CHEBI:58349"/>
        <dbReference type="ChEBI" id="CHEBI:83724"/>
        <dbReference type="ChEBI" id="CHEBI:83728"/>
        <dbReference type="EC" id="1.3.1.93"/>
    </reaction>
</comment>
<dbReference type="HOGENOM" id="CLU_059260_0_1_1"/>